<dbReference type="InterPro" id="IPR004299">
    <property type="entry name" value="MBOAT_fam"/>
</dbReference>
<dbReference type="InterPro" id="IPR028362">
    <property type="entry name" value="AlgI"/>
</dbReference>
<accession>A0A7C3ZJ44</accession>
<gene>
    <name evidence="11" type="ORF">ENR15_05540</name>
</gene>
<comment type="similarity">
    <text evidence="2 9">Belongs to the membrane-bound acyltransferase family.</text>
</comment>
<keyword evidence="7 9" id="KW-0472">Membrane</keyword>
<feature type="transmembrane region" description="Helical" evidence="10">
    <location>
        <begin position="77"/>
        <end position="95"/>
    </location>
</feature>
<dbReference type="AlphaFoldDB" id="A0A7C3ZJ44"/>
<dbReference type="EMBL" id="DSPX01000051">
    <property type="protein sequence ID" value="HGG00125.1"/>
    <property type="molecule type" value="Genomic_DNA"/>
</dbReference>
<dbReference type="Pfam" id="PF03062">
    <property type="entry name" value="MBOAT"/>
    <property type="match status" value="1"/>
</dbReference>
<protein>
    <submittedName>
        <fullName evidence="11">MBOAT family protein</fullName>
    </submittedName>
</protein>
<evidence type="ECO:0000256" key="10">
    <source>
        <dbReference type="SAM" id="Phobius"/>
    </source>
</evidence>
<keyword evidence="4 9" id="KW-0808">Transferase</keyword>
<proteinExistence type="inferred from homology"/>
<dbReference type="PANTHER" id="PTHR13285:SF23">
    <property type="entry name" value="TEICHOIC ACID D-ALANYLTRANSFERASE"/>
    <property type="match status" value="1"/>
</dbReference>
<dbReference type="InterPro" id="IPR051085">
    <property type="entry name" value="MB_O-acyltransferase"/>
</dbReference>
<name>A0A7C3ZJ44_9CYAN</name>
<dbReference type="GO" id="GO:0005886">
    <property type="term" value="C:plasma membrane"/>
    <property type="evidence" value="ECO:0007669"/>
    <property type="project" value="UniProtKB-SubCell"/>
</dbReference>
<dbReference type="InterPro" id="IPR024194">
    <property type="entry name" value="Ac/AlaTfrase_AlgI/DltB"/>
</dbReference>
<feature type="transmembrane region" description="Helical" evidence="10">
    <location>
        <begin position="6"/>
        <end position="22"/>
    </location>
</feature>
<keyword evidence="6 10" id="KW-1133">Transmembrane helix</keyword>
<evidence type="ECO:0000256" key="9">
    <source>
        <dbReference type="PIRNR" id="PIRNR016636"/>
    </source>
</evidence>
<keyword evidence="8 9" id="KW-0012">Acyltransferase</keyword>
<feature type="transmembrane region" description="Helical" evidence="10">
    <location>
        <begin position="450"/>
        <end position="470"/>
    </location>
</feature>
<sequence>MIFTEFRFFWFFAIVFLVYWLMQRNSHRKIWLFICSYIFYGAWDWRFLSLIWLSTVIDYMAGVKLADTEDAAARKKWLILSMCGNLGLLGFFKYFNFFVGSTADFLDFLGLPMQYQTLKIVLPAGISFYTFQTMSYTIDVYRGKLEAVKNFRDFALFVSFFPQLVAGPIVRAADFLPQLTTAKSLATVNFRDCLVLFLVGFIKKACISDRISVIVDQYFTAPDTYTASSAWVGVLFYAVQIYCDFSGYTDMAIATAGLLGYELCANFDFPYFATNISEFWRRWHMSLSTWLRDYLYIPLGGNRGTKLFAYRNLMLTMLLGGLWHGAGWNFVIWGGLHGGALVFHRVWSNLKLVRSWASAQKNSLALAQILPFIGAILTFYWVCLAWIFFRARDFHSAISTLQSFVLFHSNGTNQLDLNLLWVFAFFALIHFATYRRLWHNWWHHIPGWSFAAFYGFAFSLVLLFIAPNYAPFIYFQF</sequence>
<dbReference type="PANTHER" id="PTHR13285">
    <property type="entry name" value="ACYLTRANSFERASE"/>
    <property type="match status" value="1"/>
</dbReference>
<dbReference type="PIRSF" id="PIRSF016636">
    <property type="entry name" value="AlgI_DltB"/>
    <property type="match status" value="1"/>
</dbReference>
<feature type="transmembrane region" description="Helical" evidence="10">
    <location>
        <begin position="307"/>
        <end position="324"/>
    </location>
</feature>
<feature type="transmembrane region" description="Helical" evidence="10">
    <location>
        <begin position="369"/>
        <end position="389"/>
    </location>
</feature>
<keyword evidence="5 10" id="KW-0812">Transmembrane</keyword>
<evidence type="ECO:0000256" key="1">
    <source>
        <dbReference type="ARBA" id="ARBA00004651"/>
    </source>
</evidence>
<evidence type="ECO:0000256" key="8">
    <source>
        <dbReference type="ARBA" id="ARBA00023315"/>
    </source>
</evidence>
<evidence type="ECO:0000256" key="6">
    <source>
        <dbReference type="ARBA" id="ARBA00022989"/>
    </source>
</evidence>
<keyword evidence="3 9" id="KW-1003">Cell membrane</keyword>
<evidence type="ECO:0000313" key="11">
    <source>
        <dbReference type="EMBL" id="HGG00125.1"/>
    </source>
</evidence>
<evidence type="ECO:0000256" key="5">
    <source>
        <dbReference type="ARBA" id="ARBA00022692"/>
    </source>
</evidence>
<organism evidence="11">
    <name type="scientific">Planktothricoides sp. SpSt-374</name>
    <dbReference type="NCBI Taxonomy" id="2282167"/>
    <lineage>
        <taxon>Bacteria</taxon>
        <taxon>Bacillati</taxon>
        <taxon>Cyanobacteriota</taxon>
        <taxon>Cyanophyceae</taxon>
        <taxon>Oscillatoriophycideae</taxon>
        <taxon>Oscillatoriales</taxon>
        <taxon>Oscillatoriaceae</taxon>
        <taxon>Planktothricoides</taxon>
    </lineage>
</organism>
<comment type="caution">
    <text evidence="11">The sequence shown here is derived from an EMBL/GenBank/DDBJ whole genome shotgun (WGS) entry which is preliminary data.</text>
</comment>
<evidence type="ECO:0000256" key="2">
    <source>
        <dbReference type="ARBA" id="ARBA00010323"/>
    </source>
</evidence>
<evidence type="ECO:0000256" key="4">
    <source>
        <dbReference type="ARBA" id="ARBA00022679"/>
    </source>
</evidence>
<comment type="subcellular location">
    <subcellularLocation>
        <location evidence="1">Cell membrane</location>
        <topology evidence="1">Multi-pass membrane protein</topology>
    </subcellularLocation>
</comment>
<evidence type="ECO:0000256" key="3">
    <source>
        <dbReference type="ARBA" id="ARBA00022475"/>
    </source>
</evidence>
<dbReference type="PIRSF" id="PIRSF500217">
    <property type="entry name" value="AlgI"/>
    <property type="match status" value="1"/>
</dbReference>
<dbReference type="GO" id="GO:0042121">
    <property type="term" value="P:alginic acid biosynthetic process"/>
    <property type="evidence" value="ECO:0007669"/>
    <property type="project" value="InterPro"/>
</dbReference>
<evidence type="ECO:0000256" key="7">
    <source>
        <dbReference type="ARBA" id="ARBA00023136"/>
    </source>
</evidence>
<feature type="transmembrane region" description="Helical" evidence="10">
    <location>
        <begin position="419"/>
        <end position="438"/>
    </location>
</feature>
<feature type="transmembrane region" description="Helical" evidence="10">
    <location>
        <begin position="34"/>
        <end position="57"/>
    </location>
</feature>
<dbReference type="GO" id="GO:0016746">
    <property type="term" value="F:acyltransferase activity"/>
    <property type="evidence" value="ECO:0007669"/>
    <property type="project" value="UniProtKB-KW"/>
</dbReference>
<reference evidence="11" key="1">
    <citation type="journal article" date="2020" name="mSystems">
        <title>Genome- and Community-Level Interaction Insights into Carbon Utilization and Element Cycling Functions of Hydrothermarchaeota in Hydrothermal Sediment.</title>
        <authorList>
            <person name="Zhou Z."/>
            <person name="Liu Y."/>
            <person name="Xu W."/>
            <person name="Pan J."/>
            <person name="Luo Z.H."/>
            <person name="Li M."/>
        </authorList>
    </citation>
    <scope>NUCLEOTIDE SEQUENCE [LARGE SCALE GENOMIC DNA]</scope>
    <source>
        <strain evidence="11">SpSt-374</strain>
    </source>
</reference>